<dbReference type="EMBL" id="LAZR01033087">
    <property type="protein sequence ID" value="KKL49091.1"/>
    <property type="molecule type" value="Genomic_DNA"/>
</dbReference>
<name>A0A0F9D5W8_9ZZZZ</name>
<feature type="non-terminal residue" evidence="1">
    <location>
        <position position="1"/>
    </location>
</feature>
<dbReference type="AlphaFoldDB" id="A0A0F9D5W8"/>
<evidence type="ECO:0000313" key="1">
    <source>
        <dbReference type="EMBL" id="KKL49091.1"/>
    </source>
</evidence>
<organism evidence="1">
    <name type="scientific">marine sediment metagenome</name>
    <dbReference type="NCBI Taxonomy" id="412755"/>
    <lineage>
        <taxon>unclassified sequences</taxon>
        <taxon>metagenomes</taxon>
        <taxon>ecological metagenomes</taxon>
    </lineage>
</organism>
<sequence>FPDEFRGIITPDMLVKASPMQFKTPTLQAIQRAVRTRQQLQQAQMQSQQATDKLTQGLTAVQISQAQENMADAQEKRSEIPLNRMKTLAQAQKIQAEPLVALIKEQVRLQIAQEKTNASQKGQT</sequence>
<protein>
    <submittedName>
        <fullName evidence="1">Uncharacterized protein</fullName>
    </submittedName>
</protein>
<proteinExistence type="predicted"/>
<gene>
    <name evidence="1" type="ORF">LCGC14_2319020</name>
</gene>
<comment type="caution">
    <text evidence="1">The sequence shown here is derived from an EMBL/GenBank/DDBJ whole genome shotgun (WGS) entry which is preliminary data.</text>
</comment>
<reference evidence="1" key="1">
    <citation type="journal article" date="2015" name="Nature">
        <title>Complex archaea that bridge the gap between prokaryotes and eukaryotes.</title>
        <authorList>
            <person name="Spang A."/>
            <person name="Saw J.H."/>
            <person name="Jorgensen S.L."/>
            <person name="Zaremba-Niedzwiedzka K."/>
            <person name="Martijn J."/>
            <person name="Lind A.E."/>
            <person name="van Eijk R."/>
            <person name="Schleper C."/>
            <person name="Guy L."/>
            <person name="Ettema T.J."/>
        </authorList>
    </citation>
    <scope>NUCLEOTIDE SEQUENCE</scope>
</reference>
<accession>A0A0F9D5W8</accession>